<dbReference type="Proteomes" id="UP001597118">
    <property type="component" value="Unassembled WGS sequence"/>
</dbReference>
<evidence type="ECO:0000313" key="2">
    <source>
        <dbReference type="EMBL" id="MFD1630418.1"/>
    </source>
</evidence>
<organism evidence="2 3">
    <name type="scientific">Pseudopedobacter beijingensis</name>
    <dbReference type="NCBI Taxonomy" id="1207056"/>
    <lineage>
        <taxon>Bacteria</taxon>
        <taxon>Pseudomonadati</taxon>
        <taxon>Bacteroidota</taxon>
        <taxon>Sphingobacteriia</taxon>
        <taxon>Sphingobacteriales</taxon>
        <taxon>Sphingobacteriaceae</taxon>
        <taxon>Pseudopedobacter</taxon>
    </lineage>
</organism>
<gene>
    <name evidence="2" type="ORF">ACFSAH_11050</name>
</gene>
<reference evidence="3" key="1">
    <citation type="journal article" date="2019" name="Int. J. Syst. Evol. Microbiol.">
        <title>The Global Catalogue of Microorganisms (GCM) 10K type strain sequencing project: providing services to taxonomists for standard genome sequencing and annotation.</title>
        <authorList>
            <consortium name="The Broad Institute Genomics Platform"/>
            <consortium name="The Broad Institute Genome Sequencing Center for Infectious Disease"/>
            <person name="Wu L."/>
            <person name="Ma J."/>
        </authorList>
    </citation>
    <scope>NUCLEOTIDE SEQUENCE [LARGE SCALE GENOMIC DNA]</scope>
    <source>
        <strain evidence="3">CCUG 53762</strain>
    </source>
</reference>
<proteinExistence type="predicted"/>
<sequence>MKYKLLLLILLLLETHQSFSQAFSPDNLILLRHNIGGSGGSKDPSNNGNLGMAIYLDEWDFSNPEYPKLIQTLKLPSTAKEGQPITMNGSISWEGYMTRSANKKLIIIPGYAATEGRNVNRQSSKSVPRAVATVNADKKVEMGGAIDNAFSEISYRSATAIDGSEFWLSGETVPRYNSGPYYVKKGATKGVNIGAAIPGSRIIRIFENTLYASLKTAMFQIGHSIPRTNDTLATIKLNHLNKEDYPMDAFDFYLANLSTDQASPHKVMYVMDAARTKGVRKYSYDGKLWIANGIVELANAKAVEGKVEKDGSVSLYIICHTDNPLQGDSKVFLIKDGSGFMQEIKATPQLILNASGTHRQYRSISFSPIN</sequence>
<dbReference type="RefSeq" id="WP_379662794.1">
    <property type="nucleotide sequence ID" value="NZ_JBHUDG010000016.1"/>
</dbReference>
<feature type="signal peptide" evidence="1">
    <location>
        <begin position="1"/>
        <end position="22"/>
    </location>
</feature>
<evidence type="ECO:0000256" key="1">
    <source>
        <dbReference type="SAM" id="SignalP"/>
    </source>
</evidence>
<protein>
    <submittedName>
        <fullName evidence="2">Uncharacterized protein</fullName>
    </submittedName>
</protein>
<accession>A0ABW4ICE4</accession>
<name>A0ABW4ICE4_9SPHI</name>
<keyword evidence="3" id="KW-1185">Reference proteome</keyword>
<evidence type="ECO:0000313" key="3">
    <source>
        <dbReference type="Proteomes" id="UP001597118"/>
    </source>
</evidence>
<dbReference type="EMBL" id="JBHUDG010000016">
    <property type="protein sequence ID" value="MFD1630418.1"/>
    <property type="molecule type" value="Genomic_DNA"/>
</dbReference>
<comment type="caution">
    <text evidence="2">The sequence shown here is derived from an EMBL/GenBank/DDBJ whole genome shotgun (WGS) entry which is preliminary data.</text>
</comment>
<keyword evidence="1" id="KW-0732">Signal</keyword>
<feature type="chain" id="PRO_5046519130" evidence="1">
    <location>
        <begin position="23"/>
        <end position="370"/>
    </location>
</feature>